<gene>
    <name evidence="2" type="ORF">M9Y10_022457</name>
</gene>
<keyword evidence="1" id="KW-1133">Transmembrane helix</keyword>
<keyword evidence="3" id="KW-1185">Reference proteome</keyword>
<evidence type="ECO:0000313" key="2">
    <source>
        <dbReference type="EMBL" id="KAK8894025.1"/>
    </source>
</evidence>
<dbReference type="EMBL" id="JAPFFF010000003">
    <property type="protein sequence ID" value="KAK8894025.1"/>
    <property type="molecule type" value="Genomic_DNA"/>
</dbReference>
<evidence type="ECO:0000313" key="3">
    <source>
        <dbReference type="Proteomes" id="UP001470230"/>
    </source>
</evidence>
<proteinExistence type="predicted"/>
<organism evidence="2 3">
    <name type="scientific">Tritrichomonas musculus</name>
    <dbReference type="NCBI Taxonomy" id="1915356"/>
    <lineage>
        <taxon>Eukaryota</taxon>
        <taxon>Metamonada</taxon>
        <taxon>Parabasalia</taxon>
        <taxon>Tritrichomonadida</taxon>
        <taxon>Tritrichomonadidae</taxon>
        <taxon>Tritrichomonas</taxon>
    </lineage>
</organism>
<reference evidence="2 3" key="1">
    <citation type="submission" date="2024-04" db="EMBL/GenBank/DDBJ databases">
        <title>Tritrichomonas musculus Genome.</title>
        <authorList>
            <person name="Alves-Ferreira E."/>
            <person name="Grigg M."/>
            <person name="Lorenzi H."/>
            <person name="Galac M."/>
        </authorList>
    </citation>
    <scope>NUCLEOTIDE SEQUENCE [LARGE SCALE GENOMIC DNA]</scope>
    <source>
        <strain evidence="2 3">EAF2021</strain>
    </source>
</reference>
<name>A0ABR2KSD0_9EUKA</name>
<dbReference type="Proteomes" id="UP001470230">
    <property type="component" value="Unassembled WGS sequence"/>
</dbReference>
<sequence>MFALFLTIAFSVRENERRVCVCNDACPKVCDVFEKILIYYTPDLDAEFAKLKTKYMDVRFCHAPSPFTFNIGTFDGCEVQFDSFHLAPKAQIKVMVTRASTAEPSFNNLVVTFAGHSPSQELDIKAIKFNEVDSHNENIAPRLITQSFEASNSVYDFTDVTIKKECSDPALSIDILKGYNLELTIGENIVTLGSSTFHFEGKSTATISTELKDVKLTVNGIAEQSMPYLILIGFPHTTFTGIYPSDYIIQMQNLEENTVIAAEERLPISLDGARVNVYVSQPDTIIEGDSSCDVNLYTKAQPAQRYTVTIVKLNGNIDIFSSWLDVNLKVFNPGLQIWEAPWSFCVGRGGVSTLTIANTLYTGTSPVSAFKYHCDFKIYLDDDELRNLLKNQHTILTVNTNKTVFTADSVSIIPVDNLDVPGFASTSNCISIEIAQRYPFQIALKAVSPTTLPLKLCYADEMSQCIVDSDGFYINSFMISNLTHCIHPGFNNVVLTLKKDLASLNFGSLAKSQKDLVIEIRSKLSKNPTLGSIIGAKKEIVKSIGFTNINIGGGQIECDKVSFTGCNRNPQAKALSFVTTALVNTDDISLSIFDKDVTNLRNLYLRLSKRDSIHASNNLLSLSDSQSTYAPVSIDTSNIASLTINAVDTLYLNTDNNNKEFQIEHVFTEKTSKNQLILNSTLSSTSTITYNHSNYDVEIARGPNAQMTNVNIIGSGEVSYVNDYQDYTRICITDDAKKCTRYSYKTNNIVTSGDQGARIHDVQESKVYVDTYVNYNVNLGQLSNKVVIFENFNPSVSSLKINCQTKLTSPETSSIKIINYDVQINLEANTQLGHLELVDCTFQTSGFSDKVVRAVDFIGPFSALKTASGLEISGYIELYDTVSFSKSFDISKNTRPRRFRACIPDKAIVTVTNDKIKINDFEIKVGHNDQGIFDVDLYTDKNSTFTLTTSGGEMSQFPKIKFSKLISSTVNFEGQWAAETNPNNFKLVFAHTQYDFNFNVNTNNVPAIFETVQMNFNIVAQQQNVNFYGLFNVASEEYHEMTISGQNQGSISFKGGIGVDHKSWIKILSPITVTVSEVLSTNSNKRDGTISFINYVRAGANSKVIITNPLKNINFNPVFQIYGDFTQSLDSDEIQSFLATNVDLCRINPNDIAKFKKEVKSVQFVEPYPKTHGFVGSNFEVYIPEETAEAIIYLRKKEDPIHTPARACYGTEVTTNCDYIVSDDDISSFTSLLPKSIEKIEFSFGKDSQETLNLNNEKIQNVNLTIKSSTSKPVKVKLAVGSGHINHLVAENIDFEIGSNDDTSIKSAKFVNSISNSLNGIEEIEYDFNSWKRQKVNSFNGKFLLEYPETDITFKSDGWSLDDTDILATNFPNFSINFTTASYVYLKVERDITEVVNCNIYIRTNNIEVGRYWNFITAPTQINIVTEKPLNEIAVTCQSYPFTVLPISNGTTVKFGRDTLPIHTQESISLNNQKFTIDFSLVEDRSDSRLYIDKGIILEGNSMIYFPNSKNTSFPCIAKEVVAQDGSESSATDIYVTDRVAVYGNSKLSSSINFSDATVEFHWWGDHMPYLDNQIEIFPRGVTVFFDGSVSESGYIKDKSYPLVNVGPNCNRWLQNVKYDSKEKQFRGKKSRSQLICEDGFLKISGSKSIRTLSIGAIAGIVVGCVAVVAIIVVVVVLVIKKKRSGCSINSGGLLTSSLTEQ</sequence>
<comment type="caution">
    <text evidence="2">The sequence shown here is derived from an EMBL/GenBank/DDBJ whole genome shotgun (WGS) entry which is preliminary data.</text>
</comment>
<protein>
    <submittedName>
        <fullName evidence="2">Uncharacterized protein</fullName>
    </submittedName>
</protein>
<keyword evidence="1" id="KW-0812">Transmembrane</keyword>
<evidence type="ECO:0000256" key="1">
    <source>
        <dbReference type="SAM" id="Phobius"/>
    </source>
</evidence>
<keyword evidence="1" id="KW-0472">Membrane</keyword>
<accession>A0ABR2KSD0</accession>
<feature type="transmembrane region" description="Helical" evidence="1">
    <location>
        <begin position="1653"/>
        <end position="1680"/>
    </location>
</feature>